<accession>A0AAW1CTN2</accession>
<reference evidence="1 2" key="1">
    <citation type="submission" date="2022-12" db="EMBL/GenBank/DDBJ databases">
        <title>Chromosome-level genome assembly of true bugs.</title>
        <authorList>
            <person name="Ma L."/>
            <person name="Li H."/>
        </authorList>
    </citation>
    <scope>NUCLEOTIDE SEQUENCE [LARGE SCALE GENOMIC DNA]</scope>
    <source>
        <strain evidence="1">Lab_2022b</strain>
    </source>
</reference>
<dbReference type="Proteomes" id="UP001461498">
    <property type="component" value="Unassembled WGS sequence"/>
</dbReference>
<name>A0AAW1CTN2_9HEMI</name>
<comment type="caution">
    <text evidence="1">The sequence shown here is derived from an EMBL/GenBank/DDBJ whole genome shotgun (WGS) entry which is preliminary data.</text>
</comment>
<gene>
    <name evidence="1" type="ORF">O3M35_012086</name>
</gene>
<proteinExistence type="predicted"/>
<protein>
    <submittedName>
        <fullName evidence="1">Uncharacterized protein</fullName>
    </submittedName>
</protein>
<sequence>MSHFVNLEIVVPEAFIVGATEYHVVLGGTINLVCVIEKVSLKKIIIILCKFVNLNQRTCFI</sequence>
<evidence type="ECO:0000313" key="1">
    <source>
        <dbReference type="EMBL" id="KAK9501350.1"/>
    </source>
</evidence>
<dbReference type="EMBL" id="JAPXFL010000009">
    <property type="protein sequence ID" value="KAK9501350.1"/>
    <property type="molecule type" value="Genomic_DNA"/>
</dbReference>
<keyword evidence="2" id="KW-1185">Reference proteome</keyword>
<evidence type="ECO:0000313" key="2">
    <source>
        <dbReference type="Proteomes" id="UP001461498"/>
    </source>
</evidence>
<organism evidence="1 2">
    <name type="scientific">Rhynocoris fuscipes</name>
    <dbReference type="NCBI Taxonomy" id="488301"/>
    <lineage>
        <taxon>Eukaryota</taxon>
        <taxon>Metazoa</taxon>
        <taxon>Ecdysozoa</taxon>
        <taxon>Arthropoda</taxon>
        <taxon>Hexapoda</taxon>
        <taxon>Insecta</taxon>
        <taxon>Pterygota</taxon>
        <taxon>Neoptera</taxon>
        <taxon>Paraneoptera</taxon>
        <taxon>Hemiptera</taxon>
        <taxon>Heteroptera</taxon>
        <taxon>Panheteroptera</taxon>
        <taxon>Cimicomorpha</taxon>
        <taxon>Reduviidae</taxon>
        <taxon>Harpactorinae</taxon>
        <taxon>Harpactorini</taxon>
        <taxon>Rhynocoris</taxon>
    </lineage>
</organism>
<dbReference type="AlphaFoldDB" id="A0AAW1CTN2"/>